<evidence type="ECO:0000313" key="2">
    <source>
        <dbReference type="EMBL" id="GJT28469.1"/>
    </source>
</evidence>
<dbReference type="InterPro" id="IPR013103">
    <property type="entry name" value="RVT_2"/>
</dbReference>
<accession>A0ABQ5CUG3</accession>
<gene>
    <name evidence="2" type="ORF">Tco_0908744</name>
</gene>
<name>A0ABQ5CUG3_9ASTR</name>
<dbReference type="CDD" id="cd09272">
    <property type="entry name" value="RNase_HI_RT_Ty1"/>
    <property type="match status" value="2"/>
</dbReference>
<dbReference type="PANTHER" id="PTHR11439">
    <property type="entry name" value="GAG-POL-RELATED RETROTRANSPOSON"/>
    <property type="match status" value="1"/>
</dbReference>
<comment type="caution">
    <text evidence="2">The sequence shown here is derived from an EMBL/GenBank/DDBJ whole genome shotgun (WGS) entry which is preliminary data.</text>
</comment>
<dbReference type="EMBL" id="BQNB010014462">
    <property type="protein sequence ID" value="GJT28469.1"/>
    <property type="molecule type" value="Genomic_DNA"/>
</dbReference>
<dbReference type="PANTHER" id="PTHR11439:SF524">
    <property type="entry name" value="RNA-DIRECTED DNA POLYMERASE, PROTEIN KINASE RLK-PELLE-DLSV FAMILY"/>
    <property type="match status" value="1"/>
</dbReference>
<dbReference type="Proteomes" id="UP001151760">
    <property type="component" value="Unassembled WGS sequence"/>
</dbReference>
<reference evidence="2" key="2">
    <citation type="submission" date="2022-01" db="EMBL/GenBank/DDBJ databases">
        <authorList>
            <person name="Yamashiro T."/>
            <person name="Shiraishi A."/>
            <person name="Satake H."/>
            <person name="Nakayama K."/>
        </authorList>
    </citation>
    <scope>NUCLEOTIDE SEQUENCE</scope>
</reference>
<sequence length="478" mass="54507">MVTCAQVGTVKPNPRFNFPTSHISPLPKSPSIALSDPNWRVVMYDEYNALVKNSTWRVAMWLFRHKYHEDRSLSRYKARLVANGRTQQVGIDCDDTFSPVVKPATIRTVLSLALSRKWLVPRAWFQRFVSYALRVGFSSSRCDYSLFIYRHGTEVAYLLIYVDDIVLTASSTDLLQCIISSLHEEFDMTDLGALNYFLRISVTRDSTCIFLSQKKYALELLDRVHMANCNPTRMPVDTESKLGFDGDPISDHTLYRNLAGALKRVLRYVRSTLDFRLQLYTSITGSLVAYTNADWAGCSTTRRSSAKAEYKGVANVVAETAWLRNLLLELYTPLLSATIVYYDNVSAIYMTANPVQHQRTKHIEIDIHFVRDMVARGGLHLVIVFFGRDNLLSWSAKRQHTLSRSSAKAEYKGVANVVAETAWLRNLLLELYTPLLSATIVYYDNVSAIYMTANPVQHQRTKHIEIDIHFVRDMVARG</sequence>
<dbReference type="InterPro" id="IPR043502">
    <property type="entry name" value="DNA/RNA_pol_sf"/>
</dbReference>
<proteinExistence type="predicted"/>
<feature type="domain" description="Reverse transcriptase Ty1/copia-type" evidence="1">
    <location>
        <begin position="121"/>
        <end position="236"/>
    </location>
</feature>
<evidence type="ECO:0000313" key="3">
    <source>
        <dbReference type="Proteomes" id="UP001151760"/>
    </source>
</evidence>
<organism evidence="2 3">
    <name type="scientific">Tanacetum coccineum</name>
    <dbReference type="NCBI Taxonomy" id="301880"/>
    <lineage>
        <taxon>Eukaryota</taxon>
        <taxon>Viridiplantae</taxon>
        <taxon>Streptophyta</taxon>
        <taxon>Embryophyta</taxon>
        <taxon>Tracheophyta</taxon>
        <taxon>Spermatophyta</taxon>
        <taxon>Magnoliopsida</taxon>
        <taxon>eudicotyledons</taxon>
        <taxon>Gunneridae</taxon>
        <taxon>Pentapetalae</taxon>
        <taxon>asterids</taxon>
        <taxon>campanulids</taxon>
        <taxon>Asterales</taxon>
        <taxon>Asteraceae</taxon>
        <taxon>Asteroideae</taxon>
        <taxon>Anthemideae</taxon>
        <taxon>Anthemidinae</taxon>
        <taxon>Tanacetum</taxon>
    </lineage>
</organism>
<dbReference type="Pfam" id="PF07727">
    <property type="entry name" value="RVT_2"/>
    <property type="match status" value="2"/>
</dbReference>
<protein>
    <submittedName>
        <fullName evidence="2">Ribonuclease H-like domain-containing protein</fullName>
    </submittedName>
</protein>
<keyword evidence="3" id="KW-1185">Reference proteome</keyword>
<reference evidence="2" key="1">
    <citation type="journal article" date="2022" name="Int. J. Mol. Sci.">
        <title>Draft Genome of Tanacetum Coccineum: Genomic Comparison of Closely Related Tanacetum-Family Plants.</title>
        <authorList>
            <person name="Yamashiro T."/>
            <person name="Shiraishi A."/>
            <person name="Nakayama K."/>
            <person name="Satake H."/>
        </authorList>
    </citation>
    <scope>NUCLEOTIDE SEQUENCE</scope>
</reference>
<feature type="domain" description="Reverse transcriptase Ty1/copia-type" evidence="1">
    <location>
        <begin position="59"/>
        <end position="120"/>
    </location>
</feature>
<evidence type="ECO:0000259" key="1">
    <source>
        <dbReference type="Pfam" id="PF07727"/>
    </source>
</evidence>
<dbReference type="SUPFAM" id="SSF56672">
    <property type="entry name" value="DNA/RNA polymerases"/>
    <property type="match status" value="1"/>
</dbReference>